<feature type="domain" description="Trypsin-co-occurring" evidence="1">
    <location>
        <begin position="21"/>
        <end position="97"/>
    </location>
</feature>
<proteinExistence type="predicted"/>
<evidence type="ECO:0000313" key="2">
    <source>
        <dbReference type="EMBL" id="MBH0781480.1"/>
    </source>
</evidence>
<reference evidence="2" key="1">
    <citation type="submission" date="2020-11" db="EMBL/GenBank/DDBJ databases">
        <title>Nocardia NEAU-351.nov., a novel actinomycete isolated from the cow dung.</title>
        <authorList>
            <person name="Zhang X."/>
        </authorList>
    </citation>
    <scope>NUCLEOTIDE SEQUENCE</scope>
    <source>
        <strain evidence="2">NEAU-351</strain>
    </source>
</reference>
<comment type="caution">
    <text evidence="2">The sequence shown here is derived from an EMBL/GenBank/DDBJ whole genome shotgun (WGS) entry which is preliminary data.</text>
</comment>
<accession>A0A931IKU9</accession>
<gene>
    <name evidence="2" type="ORF">IT779_34940</name>
</gene>
<dbReference type="InterPro" id="IPR045608">
    <property type="entry name" value="Trypco2"/>
</dbReference>
<protein>
    <recommendedName>
        <fullName evidence="1">Trypsin-co-occurring domain-containing protein</fullName>
    </recommendedName>
</protein>
<dbReference type="EMBL" id="JADMLG010000025">
    <property type="protein sequence ID" value="MBH0781480.1"/>
    <property type="molecule type" value="Genomic_DNA"/>
</dbReference>
<dbReference type="Proteomes" id="UP000655751">
    <property type="component" value="Unassembled WGS sequence"/>
</dbReference>
<dbReference type="RefSeq" id="WP_196153768.1">
    <property type="nucleotide sequence ID" value="NZ_JADMLG010000025.1"/>
</dbReference>
<dbReference type="AlphaFoldDB" id="A0A931IKU9"/>
<keyword evidence="3" id="KW-1185">Reference proteome</keyword>
<name>A0A931IKU9_9NOCA</name>
<organism evidence="2 3">
    <name type="scientific">Nocardia bovistercoris</name>
    <dbReference type="NCBI Taxonomy" id="2785916"/>
    <lineage>
        <taxon>Bacteria</taxon>
        <taxon>Bacillati</taxon>
        <taxon>Actinomycetota</taxon>
        <taxon>Actinomycetes</taxon>
        <taxon>Mycobacteriales</taxon>
        <taxon>Nocardiaceae</taxon>
        <taxon>Nocardia</taxon>
    </lineage>
</organism>
<sequence length="117" mass="12251">MSEAARTDPLLPSLREPEKFELTDVIAAVRAQLSRAVAASAESDIRLQLGDIELEFTVALTSDAKASAGIKLWVLNAGASVASATTTTQRLKIALKPVTSDGTSVNVSDEVTGIPSR</sequence>
<evidence type="ECO:0000313" key="3">
    <source>
        <dbReference type="Proteomes" id="UP000655751"/>
    </source>
</evidence>
<evidence type="ECO:0000259" key="1">
    <source>
        <dbReference type="Pfam" id="PF19631"/>
    </source>
</evidence>
<dbReference type="Pfam" id="PF19631">
    <property type="entry name" value="Trypco2"/>
    <property type="match status" value="1"/>
</dbReference>